<dbReference type="PANTHER" id="PTHR45830:SF15">
    <property type="entry name" value="SERPENTINE RECEPTOR, CLASS I"/>
    <property type="match status" value="1"/>
</dbReference>
<sequence>LYLDVLFAPIPLFPATAGYCVGILCKWKISIRIQLAILIIFLANIGVAIIVCVMYRHQTILMDSDPFKMSKYPYDISWIRDRGDTCILVERTPLIVIVILTILLIAIHSSYPGLTNYHNSK</sequence>
<feature type="transmembrane region" description="Helical" evidence="1">
    <location>
        <begin position="6"/>
        <end position="25"/>
    </location>
</feature>
<name>A0AAN5CJQ7_9BILA</name>
<keyword evidence="1" id="KW-1133">Transmembrane helix</keyword>
<dbReference type="Pfam" id="PF10327">
    <property type="entry name" value="7TM_GPCR_Sri"/>
    <property type="match status" value="1"/>
</dbReference>
<dbReference type="EMBL" id="BTRK01000004">
    <property type="protein sequence ID" value="GMR45638.1"/>
    <property type="molecule type" value="Genomic_DNA"/>
</dbReference>
<protein>
    <recommendedName>
        <fullName evidence="4">G protein-coupled receptor</fullName>
    </recommendedName>
</protein>
<dbReference type="AlphaFoldDB" id="A0AAN5CJQ7"/>
<keyword evidence="3" id="KW-1185">Reference proteome</keyword>
<evidence type="ECO:0000256" key="1">
    <source>
        <dbReference type="SAM" id="Phobius"/>
    </source>
</evidence>
<dbReference type="Proteomes" id="UP001328107">
    <property type="component" value="Unassembled WGS sequence"/>
</dbReference>
<evidence type="ECO:0000313" key="3">
    <source>
        <dbReference type="Proteomes" id="UP001328107"/>
    </source>
</evidence>
<keyword evidence="1" id="KW-0472">Membrane</keyword>
<dbReference type="InterPro" id="IPR019429">
    <property type="entry name" value="7TM_GPCR_serpentine_rcpt_Sri"/>
</dbReference>
<keyword evidence="1" id="KW-0812">Transmembrane</keyword>
<reference evidence="3" key="1">
    <citation type="submission" date="2022-10" db="EMBL/GenBank/DDBJ databases">
        <title>Genome assembly of Pristionchus species.</title>
        <authorList>
            <person name="Yoshida K."/>
            <person name="Sommer R.J."/>
        </authorList>
    </citation>
    <scope>NUCLEOTIDE SEQUENCE [LARGE SCALE GENOMIC DNA]</scope>
    <source>
        <strain evidence="3">RS5460</strain>
    </source>
</reference>
<evidence type="ECO:0000313" key="2">
    <source>
        <dbReference type="EMBL" id="GMR45638.1"/>
    </source>
</evidence>
<dbReference type="PANTHER" id="PTHR45830">
    <property type="entry name" value="SERPENTINE RECEPTOR, CLASS I"/>
    <property type="match status" value="1"/>
</dbReference>
<evidence type="ECO:0008006" key="4">
    <source>
        <dbReference type="Google" id="ProtNLM"/>
    </source>
</evidence>
<feature type="transmembrane region" description="Helical" evidence="1">
    <location>
        <begin position="37"/>
        <end position="57"/>
    </location>
</feature>
<organism evidence="2 3">
    <name type="scientific">Pristionchus mayeri</name>
    <dbReference type="NCBI Taxonomy" id="1317129"/>
    <lineage>
        <taxon>Eukaryota</taxon>
        <taxon>Metazoa</taxon>
        <taxon>Ecdysozoa</taxon>
        <taxon>Nematoda</taxon>
        <taxon>Chromadorea</taxon>
        <taxon>Rhabditida</taxon>
        <taxon>Rhabditina</taxon>
        <taxon>Diplogasteromorpha</taxon>
        <taxon>Diplogasteroidea</taxon>
        <taxon>Neodiplogasteridae</taxon>
        <taxon>Pristionchus</taxon>
    </lineage>
</organism>
<gene>
    <name evidence="2" type="ORF">PMAYCL1PPCAC_15833</name>
</gene>
<feature type="non-terminal residue" evidence="2">
    <location>
        <position position="1"/>
    </location>
</feature>
<feature type="transmembrane region" description="Helical" evidence="1">
    <location>
        <begin position="94"/>
        <end position="114"/>
    </location>
</feature>
<accession>A0AAN5CJQ7</accession>
<proteinExistence type="predicted"/>
<comment type="caution">
    <text evidence="2">The sequence shown here is derived from an EMBL/GenBank/DDBJ whole genome shotgun (WGS) entry which is preliminary data.</text>
</comment>